<dbReference type="AlphaFoldDB" id="A0A0F9HQP8"/>
<comment type="caution">
    <text evidence="1">The sequence shown here is derived from an EMBL/GenBank/DDBJ whole genome shotgun (WGS) entry which is preliminary data.</text>
</comment>
<protein>
    <submittedName>
        <fullName evidence="1">Uncharacterized protein</fullName>
    </submittedName>
</protein>
<evidence type="ECO:0000313" key="1">
    <source>
        <dbReference type="EMBL" id="KKM05557.1"/>
    </source>
</evidence>
<gene>
    <name evidence="1" type="ORF">LCGC14_1752860</name>
</gene>
<sequence>MSLADFIPTVWAASLLENLNDEHVYADVYNRDYEGEIRGFGDTVRINTVGRITVAAYTRASTSVSVQDPDSAGQGLVIDKSNYFAFRIDNLDKAQQMPDVMSAHMAEAAWSMSDTIDADLATVTWAGILGNATQNTGNRITEYIIVPDTDGTPYEDVLERVAGVYLEAGFNMLRIR</sequence>
<name>A0A0F9HQP8_9ZZZZ</name>
<proteinExistence type="predicted"/>
<dbReference type="EMBL" id="LAZR01016192">
    <property type="protein sequence ID" value="KKM05557.1"/>
    <property type="molecule type" value="Genomic_DNA"/>
</dbReference>
<organism evidence="1">
    <name type="scientific">marine sediment metagenome</name>
    <dbReference type="NCBI Taxonomy" id="412755"/>
    <lineage>
        <taxon>unclassified sequences</taxon>
        <taxon>metagenomes</taxon>
        <taxon>ecological metagenomes</taxon>
    </lineage>
</organism>
<reference evidence="1" key="1">
    <citation type="journal article" date="2015" name="Nature">
        <title>Complex archaea that bridge the gap between prokaryotes and eukaryotes.</title>
        <authorList>
            <person name="Spang A."/>
            <person name="Saw J.H."/>
            <person name="Jorgensen S.L."/>
            <person name="Zaremba-Niedzwiedzka K."/>
            <person name="Martijn J."/>
            <person name="Lind A.E."/>
            <person name="van Eijk R."/>
            <person name="Schleper C."/>
            <person name="Guy L."/>
            <person name="Ettema T.J."/>
        </authorList>
    </citation>
    <scope>NUCLEOTIDE SEQUENCE</scope>
</reference>
<accession>A0A0F9HQP8</accession>